<dbReference type="AlphaFoldDB" id="A0A2I0GK66"/>
<reference evidence="2 3" key="1">
    <citation type="submission" date="2017-11" db="EMBL/GenBank/DDBJ databases">
        <title>De-novo sequencing of pomegranate (Punica granatum L.) genome.</title>
        <authorList>
            <person name="Akparov Z."/>
            <person name="Amiraslanov A."/>
            <person name="Hajiyeva S."/>
            <person name="Abbasov M."/>
            <person name="Kaur K."/>
            <person name="Hamwieh A."/>
            <person name="Solovyev V."/>
            <person name="Salamov A."/>
            <person name="Braich B."/>
            <person name="Kosarev P."/>
            <person name="Mahmoud A."/>
            <person name="Hajiyev E."/>
            <person name="Babayeva S."/>
            <person name="Izzatullayeva V."/>
            <person name="Mammadov A."/>
            <person name="Mammadov A."/>
            <person name="Sharifova S."/>
            <person name="Ojaghi J."/>
            <person name="Eynullazada K."/>
            <person name="Bayramov B."/>
            <person name="Abdulazimova A."/>
            <person name="Shahmuradov I."/>
        </authorList>
    </citation>
    <scope>NUCLEOTIDE SEQUENCE [LARGE SCALE GENOMIC DNA]</scope>
    <source>
        <strain evidence="3">cv. AG2017</strain>
        <tissue evidence="2">Leaf</tissue>
    </source>
</reference>
<proteinExistence type="predicted"/>
<feature type="compositionally biased region" description="Basic and acidic residues" evidence="1">
    <location>
        <begin position="10"/>
        <end position="25"/>
    </location>
</feature>
<accession>A0A2I0GK66</accession>
<gene>
    <name evidence="2" type="ORF">CRG98_050200</name>
</gene>
<dbReference type="EMBL" id="PGOL01044906">
    <property type="protein sequence ID" value="PKH63938.1"/>
    <property type="molecule type" value="Genomic_DNA"/>
</dbReference>
<evidence type="ECO:0000313" key="3">
    <source>
        <dbReference type="Proteomes" id="UP000233551"/>
    </source>
</evidence>
<comment type="caution">
    <text evidence="2">The sequence shown here is derived from an EMBL/GenBank/DDBJ whole genome shotgun (WGS) entry which is preliminary data.</text>
</comment>
<keyword evidence="3" id="KW-1185">Reference proteome</keyword>
<organism evidence="2 3">
    <name type="scientific">Punica granatum</name>
    <name type="common">Pomegranate</name>
    <dbReference type="NCBI Taxonomy" id="22663"/>
    <lineage>
        <taxon>Eukaryota</taxon>
        <taxon>Viridiplantae</taxon>
        <taxon>Streptophyta</taxon>
        <taxon>Embryophyta</taxon>
        <taxon>Tracheophyta</taxon>
        <taxon>Spermatophyta</taxon>
        <taxon>Magnoliopsida</taxon>
        <taxon>eudicotyledons</taxon>
        <taxon>Gunneridae</taxon>
        <taxon>Pentapetalae</taxon>
        <taxon>rosids</taxon>
        <taxon>malvids</taxon>
        <taxon>Myrtales</taxon>
        <taxon>Lythraceae</taxon>
        <taxon>Punica</taxon>
    </lineage>
</organism>
<name>A0A2I0GK66_PUNGR</name>
<protein>
    <submittedName>
        <fullName evidence="2">Uncharacterized protein</fullName>
    </submittedName>
</protein>
<evidence type="ECO:0000313" key="2">
    <source>
        <dbReference type="EMBL" id="PKH63938.1"/>
    </source>
</evidence>
<dbReference type="Proteomes" id="UP000233551">
    <property type="component" value="Unassembled WGS sequence"/>
</dbReference>
<sequence>MWANPIVLDLTREASKPEKPPDPRSHSGQVIGLGHVRWMRIGPLKAEEVMKSISHAQSD</sequence>
<feature type="region of interest" description="Disordered" evidence="1">
    <location>
        <begin position="1"/>
        <end position="31"/>
    </location>
</feature>
<evidence type="ECO:0000256" key="1">
    <source>
        <dbReference type="SAM" id="MobiDB-lite"/>
    </source>
</evidence>